<evidence type="ECO:0000256" key="9">
    <source>
        <dbReference type="ARBA" id="ARBA00022989"/>
    </source>
</evidence>
<dbReference type="Proteomes" id="UP001525857">
    <property type="component" value="Unassembled WGS sequence"/>
</dbReference>
<evidence type="ECO:0000256" key="12">
    <source>
        <dbReference type="ARBA" id="ARBA00031636"/>
    </source>
</evidence>
<feature type="transmembrane region" description="Helical" evidence="13">
    <location>
        <begin position="162"/>
        <end position="182"/>
    </location>
</feature>
<protein>
    <recommendedName>
        <fullName evidence="4">Probable multidrug resistance protein NorM</fullName>
    </recommendedName>
    <alternativeName>
        <fullName evidence="12">Multidrug-efflux transporter</fullName>
    </alternativeName>
</protein>
<evidence type="ECO:0000256" key="13">
    <source>
        <dbReference type="SAM" id="Phobius"/>
    </source>
</evidence>
<name>A0ABT2NZN2_9LACO</name>
<keyword evidence="10" id="KW-0406">Ion transport</keyword>
<feature type="transmembrane region" description="Helical" evidence="13">
    <location>
        <begin position="253"/>
        <end position="273"/>
    </location>
</feature>
<evidence type="ECO:0000256" key="3">
    <source>
        <dbReference type="ARBA" id="ARBA00010199"/>
    </source>
</evidence>
<dbReference type="PANTHER" id="PTHR43298:SF2">
    <property type="entry name" value="FMN_FAD EXPORTER YEEO-RELATED"/>
    <property type="match status" value="1"/>
</dbReference>
<comment type="caution">
    <text evidence="14">The sequence shown here is derived from an EMBL/GenBank/DDBJ whole genome shotgun (WGS) entry which is preliminary data.</text>
</comment>
<sequence length="440" mass="46652">MHAKQSLTQQIFNIAIPTTIENVLQTMVGFVDTLMVAQIGLVAVTGVNLANTVLNVYLAVFLGIGIGTSSLVARKFGAGDIAGAQAVGQQAILLSTGLSSVVGILTIVFGRPLLSMIGATPATLSDAQPFLSWVGGLAIFMAGTTVLGSLLRAVGDAKTPMFTSLMANVINIMLDLILVRGFGPIPALGVYGIIIGTLAARVFSVGYLLLAVQQSRTAIKWRWPWRNRPILAEMVQISLPAAGEKLALRGGQVVYFSLIVAIGATTFAAHMIAGNIESFVYMPAYGLATAAAVLIGQNVGAKNKKIVQRIAELTVGYGILLLSLLGLVMFLTVPVMATWFTQDHAAIAQIVTALRIDAFSQPGLAVTIIIAGALQGMGDTKTPLWSTLIGMFGIRIIGVIVLGQWCEWGIAGIWIALGIDYDVRAIYLWLTWQKNSRNMV</sequence>
<dbReference type="InterPro" id="IPR050222">
    <property type="entry name" value="MATE_MdtK"/>
</dbReference>
<evidence type="ECO:0000256" key="8">
    <source>
        <dbReference type="ARBA" id="ARBA00022692"/>
    </source>
</evidence>
<evidence type="ECO:0000256" key="7">
    <source>
        <dbReference type="ARBA" id="ARBA00022475"/>
    </source>
</evidence>
<gene>
    <name evidence="14" type="ORF">D0501_07160</name>
</gene>
<evidence type="ECO:0000256" key="10">
    <source>
        <dbReference type="ARBA" id="ARBA00023065"/>
    </source>
</evidence>
<reference evidence="14 15" key="1">
    <citation type="submission" date="2018-08" db="EMBL/GenBank/DDBJ databases">
        <title>Draft genome sequences of Leuconostoc spp. and Weissella spp. with biocontrol potential.</title>
        <authorList>
            <person name="Lo R."/>
            <person name="Ho V.T.T."/>
            <person name="Turner M.S."/>
        </authorList>
    </citation>
    <scope>NUCLEOTIDE SEQUENCE [LARGE SCALE GENOMIC DNA]</scope>
    <source>
        <strain evidence="14 15">733</strain>
    </source>
</reference>
<dbReference type="Pfam" id="PF01554">
    <property type="entry name" value="MatE"/>
    <property type="match status" value="2"/>
</dbReference>
<accession>A0ABT2NZN2</accession>
<comment type="subcellular location">
    <subcellularLocation>
        <location evidence="2">Cell membrane</location>
        <topology evidence="2">Multi-pass membrane protein</topology>
    </subcellularLocation>
</comment>
<keyword evidence="11 13" id="KW-0472">Membrane</keyword>
<feature type="transmembrane region" description="Helical" evidence="13">
    <location>
        <begin position="346"/>
        <end position="372"/>
    </location>
</feature>
<feature type="transmembrane region" description="Helical" evidence="13">
    <location>
        <begin position="317"/>
        <end position="340"/>
    </location>
</feature>
<keyword evidence="6" id="KW-0050">Antiport</keyword>
<feature type="transmembrane region" description="Helical" evidence="13">
    <location>
        <begin position="53"/>
        <end position="72"/>
    </location>
</feature>
<evidence type="ECO:0000256" key="4">
    <source>
        <dbReference type="ARBA" id="ARBA00020268"/>
    </source>
</evidence>
<keyword evidence="5" id="KW-0813">Transport</keyword>
<evidence type="ECO:0000256" key="1">
    <source>
        <dbReference type="ARBA" id="ARBA00003408"/>
    </source>
</evidence>
<evidence type="ECO:0000256" key="11">
    <source>
        <dbReference type="ARBA" id="ARBA00023136"/>
    </source>
</evidence>
<evidence type="ECO:0000313" key="14">
    <source>
        <dbReference type="EMBL" id="MCT8389851.1"/>
    </source>
</evidence>
<evidence type="ECO:0000256" key="2">
    <source>
        <dbReference type="ARBA" id="ARBA00004651"/>
    </source>
</evidence>
<feature type="transmembrane region" description="Helical" evidence="13">
    <location>
        <begin position="27"/>
        <end position="47"/>
    </location>
</feature>
<proteinExistence type="inferred from homology"/>
<keyword evidence="8 13" id="KW-0812">Transmembrane</keyword>
<feature type="transmembrane region" description="Helical" evidence="13">
    <location>
        <begin position="411"/>
        <end position="430"/>
    </location>
</feature>
<dbReference type="CDD" id="cd13137">
    <property type="entry name" value="MATE_NorM_like"/>
    <property type="match status" value="1"/>
</dbReference>
<comment type="function">
    <text evidence="1">Multidrug efflux pump.</text>
</comment>
<dbReference type="NCBIfam" id="TIGR00797">
    <property type="entry name" value="matE"/>
    <property type="match status" value="1"/>
</dbReference>
<keyword evidence="7" id="KW-1003">Cell membrane</keyword>
<evidence type="ECO:0000313" key="15">
    <source>
        <dbReference type="Proteomes" id="UP001525857"/>
    </source>
</evidence>
<feature type="transmembrane region" description="Helical" evidence="13">
    <location>
        <begin position="130"/>
        <end position="150"/>
    </location>
</feature>
<feature type="transmembrane region" description="Helical" evidence="13">
    <location>
        <begin position="384"/>
        <end position="405"/>
    </location>
</feature>
<evidence type="ECO:0000256" key="5">
    <source>
        <dbReference type="ARBA" id="ARBA00022448"/>
    </source>
</evidence>
<feature type="transmembrane region" description="Helical" evidence="13">
    <location>
        <begin position="188"/>
        <end position="212"/>
    </location>
</feature>
<feature type="transmembrane region" description="Helical" evidence="13">
    <location>
        <begin position="92"/>
        <end position="110"/>
    </location>
</feature>
<dbReference type="InterPro" id="IPR002528">
    <property type="entry name" value="MATE_fam"/>
</dbReference>
<organism evidence="14 15">
    <name type="scientific">Leuconostoc holzapfelii</name>
    <dbReference type="NCBI Taxonomy" id="434464"/>
    <lineage>
        <taxon>Bacteria</taxon>
        <taxon>Bacillati</taxon>
        <taxon>Bacillota</taxon>
        <taxon>Bacilli</taxon>
        <taxon>Lactobacillales</taxon>
        <taxon>Lactobacillaceae</taxon>
        <taxon>Leuconostoc</taxon>
    </lineage>
</organism>
<dbReference type="PIRSF" id="PIRSF006603">
    <property type="entry name" value="DinF"/>
    <property type="match status" value="1"/>
</dbReference>
<dbReference type="PANTHER" id="PTHR43298">
    <property type="entry name" value="MULTIDRUG RESISTANCE PROTEIN NORM-RELATED"/>
    <property type="match status" value="1"/>
</dbReference>
<keyword evidence="15" id="KW-1185">Reference proteome</keyword>
<evidence type="ECO:0000256" key="6">
    <source>
        <dbReference type="ARBA" id="ARBA00022449"/>
    </source>
</evidence>
<feature type="transmembrane region" description="Helical" evidence="13">
    <location>
        <begin position="279"/>
        <end position="296"/>
    </location>
</feature>
<dbReference type="InterPro" id="IPR048279">
    <property type="entry name" value="MdtK-like"/>
</dbReference>
<keyword evidence="9 13" id="KW-1133">Transmembrane helix</keyword>
<comment type="similarity">
    <text evidence="3">Belongs to the multi antimicrobial extrusion (MATE) (TC 2.A.66.1) family.</text>
</comment>
<dbReference type="EMBL" id="QVOV01000008">
    <property type="protein sequence ID" value="MCT8389851.1"/>
    <property type="molecule type" value="Genomic_DNA"/>
</dbReference>